<dbReference type="EMBL" id="WGGD01000005">
    <property type="protein sequence ID" value="MUN29710.1"/>
    <property type="molecule type" value="Genomic_DNA"/>
</dbReference>
<evidence type="ECO:0000256" key="2">
    <source>
        <dbReference type="ARBA" id="ARBA00022448"/>
    </source>
</evidence>
<dbReference type="InterPro" id="IPR003439">
    <property type="entry name" value="ABC_transporter-like_ATP-bd"/>
</dbReference>
<evidence type="ECO:0000256" key="4">
    <source>
        <dbReference type="ARBA" id="ARBA00022840"/>
    </source>
</evidence>
<dbReference type="PANTHER" id="PTHR43335">
    <property type="entry name" value="ABC TRANSPORTER, ATP-BINDING PROTEIN"/>
    <property type="match status" value="1"/>
</dbReference>
<dbReference type="PANTHER" id="PTHR43335:SF4">
    <property type="entry name" value="ABC TRANSPORTER, ATP-BINDING PROTEIN"/>
    <property type="match status" value="1"/>
</dbReference>
<dbReference type="SUPFAM" id="SSF52540">
    <property type="entry name" value="P-loop containing nucleoside triphosphate hydrolases"/>
    <property type="match status" value="1"/>
</dbReference>
<keyword evidence="3" id="KW-0547">Nucleotide-binding</keyword>
<dbReference type="InterPro" id="IPR027417">
    <property type="entry name" value="P-loop_NTPase"/>
</dbReference>
<comment type="similarity">
    <text evidence="1">Belongs to the ABC transporter superfamily.</text>
</comment>
<proteinExistence type="inferred from homology"/>
<dbReference type="RefSeq" id="WP_156017379.1">
    <property type="nucleotide sequence ID" value="NZ_WGGD01000005.1"/>
</dbReference>
<evidence type="ECO:0000256" key="1">
    <source>
        <dbReference type="ARBA" id="ARBA00005417"/>
    </source>
</evidence>
<reference evidence="6 7" key="1">
    <citation type="submission" date="2019-10" db="EMBL/GenBank/DDBJ databases">
        <title>Sequencing and Assembly of Multiple Reported Metal-Biooxidizing Members of the Extremely Thermoacidophilic Archaeal Family Sulfolobaceae.</title>
        <authorList>
            <person name="Counts J.A."/>
            <person name="Kelly R.M."/>
        </authorList>
    </citation>
    <scope>NUCLEOTIDE SEQUENCE [LARGE SCALE GENOMIC DNA]</scope>
    <source>
        <strain evidence="6 7">DSM 6482</strain>
    </source>
</reference>
<comment type="caution">
    <text evidence="6">The sequence shown here is derived from an EMBL/GenBank/DDBJ whole genome shotgun (WGS) entry which is preliminary data.</text>
</comment>
<dbReference type="InterPro" id="IPR003593">
    <property type="entry name" value="AAA+_ATPase"/>
</dbReference>
<evidence type="ECO:0000313" key="6">
    <source>
        <dbReference type="EMBL" id="MUN29710.1"/>
    </source>
</evidence>
<dbReference type="AlphaFoldDB" id="A0A6A9QN31"/>
<dbReference type="GO" id="GO:0005524">
    <property type="term" value="F:ATP binding"/>
    <property type="evidence" value="ECO:0007669"/>
    <property type="project" value="UniProtKB-KW"/>
</dbReference>
<dbReference type="Proteomes" id="UP000470772">
    <property type="component" value="Unassembled WGS sequence"/>
</dbReference>
<evidence type="ECO:0000259" key="5">
    <source>
        <dbReference type="PROSITE" id="PS50893"/>
    </source>
</evidence>
<organism evidence="6 7">
    <name type="scientific">Sulfuracidifex metallicus DSM 6482 = JCM 9184</name>
    <dbReference type="NCBI Taxonomy" id="523847"/>
    <lineage>
        <taxon>Archaea</taxon>
        <taxon>Thermoproteota</taxon>
        <taxon>Thermoprotei</taxon>
        <taxon>Sulfolobales</taxon>
        <taxon>Sulfolobaceae</taxon>
        <taxon>Sulfuracidifex</taxon>
    </lineage>
</organism>
<gene>
    <name evidence="6" type="ORF">GC250_09735</name>
</gene>
<keyword evidence="7" id="KW-1185">Reference proteome</keyword>
<keyword evidence="4 6" id="KW-0067">ATP-binding</keyword>
<accession>A0A6A9QN31</accession>
<protein>
    <submittedName>
        <fullName evidence="6">ATP-binding cassette domain-containing protein</fullName>
    </submittedName>
</protein>
<dbReference type="PROSITE" id="PS50893">
    <property type="entry name" value="ABC_TRANSPORTER_2"/>
    <property type="match status" value="1"/>
</dbReference>
<feature type="domain" description="ABC transporter" evidence="5">
    <location>
        <begin position="4"/>
        <end position="232"/>
    </location>
</feature>
<dbReference type="GO" id="GO:0016887">
    <property type="term" value="F:ATP hydrolysis activity"/>
    <property type="evidence" value="ECO:0007669"/>
    <property type="project" value="InterPro"/>
</dbReference>
<keyword evidence="2" id="KW-0813">Transport</keyword>
<evidence type="ECO:0000313" key="7">
    <source>
        <dbReference type="Proteomes" id="UP000470772"/>
    </source>
</evidence>
<evidence type="ECO:0000256" key="3">
    <source>
        <dbReference type="ARBA" id="ARBA00022741"/>
    </source>
</evidence>
<dbReference type="SMART" id="SM00382">
    <property type="entry name" value="AAA"/>
    <property type="match status" value="1"/>
</dbReference>
<dbReference type="Gene3D" id="3.40.50.300">
    <property type="entry name" value="P-loop containing nucleotide triphosphate hydrolases"/>
    <property type="match status" value="1"/>
</dbReference>
<dbReference type="Pfam" id="PF00005">
    <property type="entry name" value="ABC_tran"/>
    <property type="match status" value="1"/>
</dbReference>
<sequence>MSAIIAENLKKFYDKKGKKPALNGVSFETERGSVTALLGPNGSGKTTSIRIIMGLIFPNQGKVSILGDDPFSSKKVFREVGYVQELPNLPPFMSGREVLEMSCSLKGIDKGEVSKVLDIVGMKEFADRKIAKYSKGMTQRIAIAEALLGNPSLLVMDEPNIGTDPIINLKIREVIQDLKKGGTSVFMTSHQLDDVRKLADTVYLIYKGKIFFKGTVEDMVKKFLGIIVIVDTTTPEKLQEVIKSIDYVKVSEMRKRGEDYRFLLSLKEDRREELSQILISQGVKIKDFFINDELDEAYGRAMENASKTSN</sequence>
<name>A0A6A9QN31_SULME</name>